<keyword evidence="1" id="KW-0812">Transmembrane</keyword>
<keyword evidence="1" id="KW-1133">Transmembrane helix</keyword>
<dbReference type="PANTHER" id="PTHR37422">
    <property type="entry name" value="TEICHURONIC ACID BIOSYNTHESIS PROTEIN TUAE"/>
    <property type="match status" value="1"/>
</dbReference>
<comment type="caution">
    <text evidence="2">The sequence shown here is derived from an EMBL/GenBank/DDBJ whole genome shotgun (WGS) entry which is preliminary data.</text>
</comment>
<evidence type="ECO:0000313" key="3">
    <source>
        <dbReference type="Proteomes" id="UP000024900"/>
    </source>
</evidence>
<feature type="transmembrane region" description="Helical" evidence="1">
    <location>
        <begin position="269"/>
        <end position="287"/>
    </location>
</feature>
<feature type="transmembrane region" description="Helical" evidence="1">
    <location>
        <begin position="89"/>
        <end position="105"/>
    </location>
</feature>
<feature type="transmembrane region" description="Helical" evidence="1">
    <location>
        <begin position="400"/>
        <end position="418"/>
    </location>
</feature>
<dbReference type="PANTHER" id="PTHR37422:SF13">
    <property type="entry name" value="LIPOPOLYSACCHARIDE BIOSYNTHESIS PROTEIN PA4999-RELATED"/>
    <property type="match status" value="1"/>
</dbReference>
<feature type="transmembrane region" description="Helical" evidence="1">
    <location>
        <begin position="125"/>
        <end position="144"/>
    </location>
</feature>
<feature type="transmembrane region" description="Helical" evidence="1">
    <location>
        <begin position="363"/>
        <end position="388"/>
    </location>
</feature>
<feature type="transmembrane region" description="Helical" evidence="1">
    <location>
        <begin position="156"/>
        <end position="176"/>
    </location>
</feature>
<feature type="transmembrane region" description="Helical" evidence="1">
    <location>
        <begin position="59"/>
        <end position="77"/>
    </location>
</feature>
<evidence type="ECO:0000313" key="2">
    <source>
        <dbReference type="EMBL" id="KGJ66757.1"/>
    </source>
</evidence>
<dbReference type="EMBL" id="ADOU02000005">
    <property type="protein sequence ID" value="KGJ66757.1"/>
    <property type="molecule type" value="Genomic_DNA"/>
</dbReference>
<keyword evidence="1" id="KW-0472">Membrane</keyword>
<proteinExistence type="predicted"/>
<reference evidence="2 3" key="1">
    <citation type="journal article" date="2014" name="BMC Genomics">
        <title>Comparative genomics of Bradyrhizobium japonicum CPAC 15 and Bradyrhizobium diazoefficiens CPAC 7: elite model strains for understanding symbiotic performance with soybean.</title>
        <authorList>
            <person name="Siqueira A.F."/>
            <person name="Ormeno-Orrillo E."/>
            <person name="Souza R.C."/>
            <person name="Rodrigues E.P."/>
            <person name="Almeida L.G."/>
            <person name="Barcellos F.G."/>
            <person name="Batista J.S."/>
            <person name="Nakatami A.S."/>
            <person name="Martinez-Romero E."/>
            <person name="Vasconcelos A.T."/>
            <person name="Hungria M."/>
        </authorList>
    </citation>
    <scope>NUCLEOTIDE SEQUENCE [LARGE SCALE GENOMIC DNA]</scope>
    <source>
        <strain evidence="2 3">SEMIA 5080</strain>
    </source>
</reference>
<protein>
    <submittedName>
        <fullName evidence="2">Uncharacterized protein</fullName>
    </submittedName>
</protein>
<name>A0A837CBQ9_9BRAD</name>
<feature type="transmembrane region" description="Helical" evidence="1">
    <location>
        <begin position="21"/>
        <end position="39"/>
    </location>
</feature>
<sequence>MSTSLSNSARAPYHPALPGSIAQAGTFFFLSFVFIWPFQRVPFLTDNLFGVQGLKPFNLLSAIVLAYLVFDTAPLHATDKIERTSIRIFLLYFVILTIALIRSVPNAPLLHSRFPDSFPDSYFDFVLSNCIVPIFYTLSFLFVLKRMRSFQELEKITTVICFSMFLLSIVFVTLVLTNPSVSGVSELVPASRDKMTEFCETYFGVHYNTIGTIYICAAPLLLYRALMRNALWIAPLCLSLLAVLLLESRGALVTVAASLCLFLILRRRFAILLVGAAAAGVTSLVWIGPTVQALLSVGLDSDSGVSADGLLTGRVDYVWAPLLNEWTSNIGLLLFGAGRYGIGTSQLWDTGTLYQANQAHNAIINFFLDCGVILTGVLLIFLLLGAATAWRVGRWLNSDLYWALFVCLFGCGISMATQSDILPTIQNMYAFPIIAMMINLARLRHLDGITDDPKTRNNGKIENTPIALVARNKRK</sequence>
<dbReference type="RefSeq" id="WP_131234238.1">
    <property type="nucleotide sequence ID" value="NZ_ADOU02000005.1"/>
</dbReference>
<dbReference type="InterPro" id="IPR051533">
    <property type="entry name" value="WaaL-like"/>
</dbReference>
<evidence type="ECO:0000256" key="1">
    <source>
        <dbReference type="SAM" id="Phobius"/>
    </source>
</evidence>
<dbReference type="Proteomes" id="UP000024900">
    <property type="component" value="Unassembled WGS sequence"/>
</dbReference>
<gene>
    <name evidence="2" type="ORF">BJA5080_03378</name>
</gene>
<feature type="transmembrane region" description="Helical" evidence="1">
    <location>
        <begin position="230"/>
        <end position="262"/>
    </location>
</feature>
<accession>A0A837CBQ9</accession>
<organism evidence="2 3">
    <name type="scientific">Bradyrhizobium diazoefficiens SEMIA 5080</name>
    <dbReference type="NCBI Taxonomy" id="754504"/>
    <lineage>
        <taxon>Bacteria</taxon>
        <taxon>Pseudomonadati</taxon>
        <taxon>Pseudomonadota</taxon>
        <taxon>Alphaproteobacteria</taxon>
        <taxon>Hyphomicrobiales</taxon>
        <taxon>Nitrobacteraceae</taxon>
        <taxon>Bradyrhizobium</taxon>
    </lineage>
</organism>
<dbReference type="AlphaFoldDB" id="A0A837CBQ9"/>